<dbReference type="Proteomes" id="UP000522688">
    <property type="component" value="Unassembled WGS sequence"/>
</dbReference>
<accession>A0A7W3JGE3</accession>
<dbReference type="Gene3D" id="3.90.550.10">
    <property type="entry name" value="Spore Coat Polysaccharide Biosynthesis Protein SpsA, Chain A"/>
    <property type="match status" value="1"/>
</dbReference>
<dbReference type="GO" id="GO:0004582">
    <property type="term" value="F:dolichyl-phosphate beta-D-mannosyltransferase activity"/>
    <property type="evidence" value="ECO:0007669"/>
    <property type="project" value="UniProtKB-EC"/>
</dbReference>
<reference evidence="6 8" key="2">
    <citation type="submission" date="2020-07" db="EMBL/GenBank/DDBJ databases">
        <title>Sequencing the genomes of 1000 actinobacteria strains.</title>
        <authorList>
            <person name="Klenk H.-P."/>
        </authorList>
    </citation>
    <scope>NUCLEOTIDE SEQUENCE [LARGE SCALE GENOMIC DNA]</scope>
    <source>
        <strain evidence="6 8">DSM 10309</strain>
    </source>
</reference>
<dbReference type="FunFam" id="3.90.550.10:FF:000122">
    <property type="entry name" value="Dolichol-phosphate mannosyltransferase subunit 1"/>
    <property type="match status" value="1"/>
</dbReference>
<feature type="domain" description="Glycosyltransferase 2-like" evidence="4">
    <location>
        <begin position="12"/>
        <end position="175"/>
    </location>
</feature>
<name>A0A7W3JGE3_9MICO</name>
<gene>
    <name evidence="6" type="ORF">FB463_000529</name>
    <name evidence="5" type="ORF">FFA01_22190</name>
</gene>
<evidence type="ECO:0000259" key="4">
    <source>
        <dbReference type="Pfam" id="PF00535"/>
    </source>
</evidence>
<keyword evidence="7" id="KW-1185">Reference proteome</keyword>
<dbReference type="InterPro" id="IPR039528">
    <property type="entry name" value="DPM1-like"/>
</dbReference>
<evidence type="ECO:0000313" key="5">
    <source>
        <dbReference type="EMBL" id="GEK83910.1"/>
    </source>
</evidence>
<evidence type="ECO:0000256" key="2">
    <source>
        <dbReference type="ARBA" id="ARBA00022676"/>
    </source>
</evidence>
<dbReference type="GO" id="GO:0009247">
    <property type="term" value="P:glycolipid biosynthetic process"/>
    <property type="evidence" value="ECO:0007669"/>
    <property type="project" value="TreeGrafter"/>
</dbReference>
<dbReference type="GO" id="GO:0016020">
    <property type="term" value="C:membrane"/>
    <property type="evidence" value="ECO:0007669"/>
    <property type="project" value="GOC"/>
</dbReference>
<evidence type="ECO:0000313" key="7">
    <source>
        <dbReference type="Proteomes" id="UP000321154"/>
    </source>
</evidence>
<dbReference type="PANTHER" id="PTHR43398">
    <property type="entry name" value="DOLICHOL-PHOSPHATE MANNOSYLTRANSFERASE SUBUNIT 1"/>
    <property type="match status" value="1"/>
</dbReference>
<organism evidence="6 8">
    <name type="scientific">Frigoribacterium faeni</name>
    <dbReference type="NCBI Taxonomy" id="145483"/>
    <lineage>
        <taxon>Bacteria</taxon>
        <taxon>Bacillati</taxon>
        <taxon>Actinomycetota</taxon>
        <taxon>Actinomycetes</taxon>
        <taxon>Micrococcales</taxon>
        <taxon>Microbacteriaceae</taxon>
        <taxon>Frigoribacterium</taxon>
    </lineage>
</organism>
<dbReference type="EMBL" id="BJUV01000022">
    <property type="protein sequence ID" value="GEK83910.1"/>
    <property type="molecule type" value="Genomic_DNA"/>
</dbReference>
<dbReference type="PANTHER" id="PTHR43398:SF1">
    <property type="entry name" value="DOLICHOL-PHOSPHATE MANNOSYLTRANSFERASE SUBUNIT 1"/>
    <property type="match status" value="1"/>
</dbReference>
<dbReference type="Proteomes" id="UP000321154">
    <property type="component" value="Unassembled WGS sequence"/>
</dbReference>
<reference evidence="5 7" key="1">
    <citation type="submission" date="2019-07" db="EMBL/GenBank/DDBJ databases">
        <title>Whole genome shotgun sequence of Frigoribacterium faeni NBRC 103066.</title>
        <authorList>
            <person name="Hosoyama A."/>
            <person name="Uohara A."/>
            <person name="Ohji S."/>
            <person name="Ichikawa N."/>
        </authorList>
    </citation>
    <scope>NUCLEOTIDE SEQUENCE [LARGE SCALE GENOMIC DNA]</scope>
    <source>
        <strain evidence="5 7">NBRC 103066</strain>
    </source>
</reference>
<keyword evidence="2 6" id="KW-0328">Glycosyltransferase</keyword>
<comment type="similarity">
    <text evidence="1">Belongs to the glycosyltransferase 2 family.</text>
</comment>
<dbReference type="AlphaFoldDB" id="A0A7W3JGE3"/>
<dbReference type="RefSeq" id="WP_208720907.1">
    <property type="nucleotide sequence ID" value="NZ_BAAAHR010000002.1"/>
</dbReference>
<dbReference type="CDD" id="cd06442">
    <property type="entry name" value="DPM1_like"/>
    <property type="match status" value="1"/>
</dbReference>
<dbReference type="EMBL" id="JACGWW010000001">
    <property type="protein sequence ID" value="MBA8812305.1"/>
    <property type="molecule type" value="Genomic_DNA"/>
</dbReference>
<evidence type="ECO:0000256" key="3">
    <source>
        <dbReference type="ARBA" id="ARBA00022679"/>
    </source>
</evidence>
<proteinExistence type="inferred from homology"/>
<dbReference type="SUPFAM" id="SSF53448">
    <property type="entry name" value="Nucleotide-diphospho-sugar transferases"/>
    <property type="match status" value="1"/>
</dbReference>
<evidence type="ECO:0000256" key="1">
    <source>
        <dbReference type="ARBA" id="ARBA00006739"/>
    </source>
</evidence>
<dbReference type="InterPro" id="IPR029044">
    <property type="entry name" value="Nucleotide-diphossugar_trans"/>
</dbReference>
<dbReference type="EC" id="2.4.1.83" evidence="6"/>
<sequence>MREPVNAACLAIVPTYDEAENIRRIVDRILEAVPTAHVLVMDDASPDGTGRIADEIAAADDRVSVVHRAGKEGLGAAYVAGFRWGLDRGYRVLVEIDADGSHPADRLPAMLEALDGPSRPGLVIGSRWVPGGSVVNWPRRREFLSRAGNLYSRLALRISVRDATAGFRAYRADVLAAMPLERVASRGYFFQVDMTLRTLDAGHTVVEVPIEFREREAGVSKMSGSIVQEAMLNVTVWGAQRAWRRIRGLPVRSE</sequence>
<evidence type="ECO:0000313" key="6">
    <source>
        <dbReference type="EMBL" id="MBA8812305.1"/>
    </source>
</evidence>
<comment type="caution">
    <text evidence="6">The sequence shown here is derived from an EMBL/GenBank/DDBJ whole genome shotgun (WGS) entry which is preliminary data.</text>
</comment>
<protein>
    <submittedName>
        <fullName evidence="6">Dolichol-phosphate mannosyltransferase</fullName>
        <ecNumber evidence="6">2.4.1.83</ecNumber>
    </submittedName>
</protein>
<evidence type="ECO:0000313" key="8">
    <source>
        <dbReference type="Proteomes" id="UP000522688"/>
    </source>
</evidence>
<keyword evidence="3 6" id="KW-0808">Transferase</keyword>
<dbReference type="Pfam" id="PF00535">
    <property type="entry name" value="Glycos_transf_2"/>
    <property type="match status" value="1"/>
</dbReference>
<dbReference type="InterPro" id="IPR001173">
    <property type="entry name" value="Glyco_trans_2-like"/>
</dbReference>